<dbReference type="InterPro" id="IPR017853">
    <property type="entry name" value="GH"/>
</dbReference>
<evidence type="ECO:0000256" key="6">
    <source>
        <dbReference type="ARBA" id="ARBA00023295"/>
    </source>
</evidence>
<evidence type="ECO:0000256" key="1">
    <source>
        <dbReference type="ARBA" id="ARBA00004071"/>
    </source>
</evidence>
<evidence type="ECO:0000256" key="4">
    <source>
        <dbReference type="ARBA" id="ARBA00022729"/>
    </source>
</evidence>
<evidence type="ECO:0000256" key="7">
    <source>
        <dbReference type="SAM" id="SignalP"/>
    </source>
</evidence>
<accession>A0AAD9N7Z8</accession>
<dbReference type="EMBL" id="JAODUP010000131">
    <property type="protein sequence ID" value="KAK2160522.1"/>
    <property type="molecule type" value="Genomic_DNA"/>
</dbReference>
<keyword evidence="5" id="KW-0378">Hydrolase</keyword>
<comment type="function">
    <text evidence="1">Alpha-L-fucosidase is responsible for hydrolyzing the alpha-1,6-linked fucose joined to the reducing-end N-acetylglucosamine of the carbohydrate moieties of glycoproteins.</text>
</comment>
<dbReference type="GO" id="GO:0006004">
    <property type="term" value="P:fucose metabolic process"/>
    <property type="evidence" value="ECO:0007669"/>
    <property type="project" value="InterPro"/>
</dbReference>
<sequence>MTSLFFCVINLAVLAQVTKTASAVHSDHHYQPTWDSIDGRPLPSWYDDAKFGIFIHWGVFSVPSFGSEWFWWHWQGKNMTEYVKFMKDNYKPGYTYADFGPHFTAEFFDANQWTELLKSSGARYVVLTSKHHEGYTLWPSKVSFNWNAVDIGPKRDLVGKQTFRLI</sequence>
<dbReference type="SMART" id="SM00812">
    <property type="entry name" value="Alpha_L_fucos"/>
    <property type="match status" value="1"/>
</dbReference>
<dbReference type="SUPFAM" id="SSF51445">
    <property type="entry name" value="(Trans)glycosidases"/>
    <property type="match status" value="1"/>
</dbReference>
<feature type="domain" description="Glycoside hydrolase family 29 N-terminal" evidence="8">
    <location>
        <begin position="22"/>
        <end position="160"/>
    </location>
</feature>
<evidence type="ECO:0000313" key="9">
    <source>
        <dbReference type="EMBL" id="KAK2160522.1"/>
    </source>
</evidence>
<dbReference type="PRINTS" id="PR00741">
    <property type="entry name" value="GLHYDRLASE29"/>
</dbReference>
<dbReference type="Pfam" id="PF01120">
    <property type="entry name" value="Alpha_L_fucos"/>
    <property type="match status" value="1"/>
</dbReference>
<comment type="similarity">
    <text evidence="2">Belongs to the glycosyl hydrolase 29 family.</text>
</comment>
<dbReference type="Proteomes" id="UP001208570">
    <property type="component" value="Unassembled WGS sequence"/>
</dbReference>
<dbReference type="InterPro" id="IPR057739">
    <property type="entry name" value="Glyco_hydro_29_N"/>
</dbReference>
<keyword evidence="10" id="KW-1185">Reference proteome</keyword>
<dbReference type="Gene3D" id="3.20.20.80">
    <property type="entry name" value="Glycosidases"/>
    <property type="match status" value="1"/>
</dbReference>
<evidence type="ECO:0000259" key="8">
    <source>
        <dbReference type="Pfam" id="PF01120"/>
    </source>
</evidence>
<dbReference type="GO" id="GO:0016139">
    <property type="term" value="P:glycoside catabolic process"/>
    <property type="evidence" value="ECO:0007669"/>
    <property type="project" value="TreeGrafter"/>
</dbReference>
<dbReference type="AlphaFoldDB" id="A0AAD9N7Z8"/>
<reference evidence="9" key="1">
    <citation type="journal article" date="2023" name="Mol. Biol. Evol.">
        <title>Third-Generation Sequencing Reveals the Adaptive Role of the Epigenome in Three Deep-Sea Polychaetes.</title>
        <authorList>
            <person name="Perez M."/>
            <person name="Aroh O."/>
            <person name="Sun Y."/>
            <person name="Lan Y."/>
            <person name="Juniper S.K."/>
            <person name="Young C.R."/>
            <person name="Angers B."/>
            <person name="Qian P.Y."/>
        </authorList>
    </citation>
    <scope>NUCLEOTIDE SEQUENCE</scope>
    <source>
        <strain evidence="9">P08H-3</strain>
    </source>
</reference>
<dbReference type="PANTHER" id="PTHR10030:SF37">
    <property type="entry name" value="ALPHA-L-FUCOSIDASE-RELATED"/>
    <property type="match status" value="1"/>
</dbReference>
<gene>
    <name evidence="9" type="ORF">LSH36_131g01002</name>
</gene>
<organism evidence="9 10">
    <name type="scientific">Paralvinella palmiformis</name>
    <dbReference type="NCBI Taxonomy" id="53620"/>
    <lineage>
        <taxon>Eukaryota</taxon>
        <taxon>Metazoa</taxon>
        <taxon>Spiralia</taxon>
        <taxon>Lophotrochozoa</taxon>
        <taxon>Annelida</taxon>
        <taxon>Polychaeta</taxon>
        <taxon>Sedentaria</taxon>
        <taxon>Canalipalpata</taxon>
        <taxon>Terebellida</taxon>
        <taxon>Terebelliformia</taxon>
        <taxon>Alvinellidae</taxon>
        <taxon>Paralvinella</taxon>
    </lineage>
</organism>
<feature type="signal peptide" evidence="7">
    <location>
        <begin position="1"/>
        <end position="23"/>
    </location>
</feature>
<keyword evidence="6" id="KW-0326">Glycosidase</keyword>
<dbReference type="InterPro" id="IPR000933">
    <property type="entry name" value="Glyco_hydro_29"/>
</dbReference>
<feature type="chain" id="PRO_5042017650" description="alpha-L-fucosidase" evidence="7">
    <location>
        <begin position="24"/>
        <end position="166"/>
    </location>
</feature>
<dbReference type="EC" id="3.2.1.51" evidence="3"/>
<dbReference type="GO" id="GO:0005764">
    <property type="term" value="C:lysosome"/>
    <property type="evidence" value="ECO:0007669"/>
    <property type="project" value="TreeGrafter"/>
</dbReference>
<dbReference type="PANTHER" id="PTHR10030">
    <property type="entry name" value="ALPHA-L-FUCOSIDASE"/>
    <property type="match status" value="1"/>
</dbReference>
<dbReference type="GO" id="GO:0004560">
    <property type="term" value="F:alpha-L-fucosidase activity"/>
    <property type="evidence" value="ECO:0007669"/>
    <property type="project" value="UniProtKB-EC"/>
</dbReference>
<evidence type="ECO:0000256" key="3">
    <source>
        <dbReference type="ARBA" id="ARBA00012662"/>
    </source>
</evidence>
<name>A0AAD9N7Z8_9ANNE</name>
<protein>
    <recommendedName>
        <fullName evidence="3">alpha-L-fucosidase</fullName>
        <ecNumber evidence="3">3.2.1.51</ecNumber>
    </recommendedName>
</protein>
<evidence type="ECO:0000256" key="5">
    <source>
        <dbReference type="ARBA" id="ARBA00022801"/>
    </source>
</evidence>
<keyword evidence="4 7" id="KW-0732">Signal</keyword>
<evidence type="ECO:0000313" key="10">
    <source>
        <dbReference type="Proteomes" id="UP001208570"/>
    </source>
</evidence>
<proteinExistence type="inferred from homology"/>
<evidence type="ECO:0000256" key="2">
    <source>
        <dbReference type="ARBA" id="ARBA00007951"/>
    </source>
</evidence>
<comment type="caution">
    <text evidence="9">The sequence shown here is derived from an EMBL/GenBank/DDBJ whole genome shotgun (WGS) entry which is preliminary data.</text>
</comment>
<dbReference type="InterPro" id="IPR016286">
    <property type="entry name" value="FUC_metazoa-typ"/>
</dbReference>